<dbReference type="CDD" id="cd00075">
    <property type="entry name" value="HATPase"/>
    <property type="match status" value="1"/>
</dbReference>
<dbReference type="SMART" id="SM00387">
    <property type="entry name" value="HATPase_c"/>
    <property type="match status" value="1"/>
</dbReference>
<dbReference type="PANTHER" id="PTHR43065">
    <property type="entry name" value="SENSOR HISTIDINE KINASE"/>
    <property type="match status" value="1"/>
</dbReference>
<keyword evidence="10" id="KW-0472">Membrane</keyword>
<dbReference type="Pfam" id="PF00989">
    <property type="entry name" value="PAS"/>
    <property type="match status" value="1"/>
</dbReference>
<evidence type="ECO:0000256" key="2">
    <source>
        <dbReference type="ARBA" id="ARBA00004370"/>
    </source>
</evidence>
<evidence type="ECO:0000256" key="10">
    <source>
        <dbReference type="SAM" id="Phobius"/>
    </source>
</evidence>
<dbReference type="Proteomes" id="UP000267841">
    <property type="component" value="Unassembled WGS sequence"/>
</dbReference>
<feature type="domain" description="PAS" evidence="12">
    <location>
        <begin position="324"/>
        <end position="404"/>
    </location>
</feature>
<comment type="subcellular location">
    <subcellularLocation>
        <location evidence="2">Membrane</location>
    </subcellularLocation>
</comment>
<dbReference type="InterPro" id="IPR036890">
    <property type="entry name" value="HATPase_C_sf"/>
</dbReference>
<keyword evidence="9" id="KW-0902">Two-component regulatory system</keyword>
<dbReference type="PRINTS" id="PR00344">
    <property type="entry name" value="BCTRLSENSOR"/>
</dbReference>
<proteinExistence type="predicted"/>
<dbReference type="Gene3D" id="3.30.565.10">
    <property type="entry name" value="Histidine kinase-like ATPase, C-terminal domain"/>
    <property type="match status" value="1"/>
</dbReference>
<dbReference type="RefSeq" id="WP_121008997.1">
    <property type="nucleotide sequence ID" value="NZ_RCCJ01000001.1"/>
</dbReference>
<name>A0A497XPB7_9AQUI</name>
<keyword evidence="4" id="KW-0597">Phosphoprotein</keyword>
<evidence type="ECO:0000256" key="7">
    <source>
        <dbReference type="ARBA" id="ARBA00022777"/>
    </source>
</evidence>
<evidence type="ECO:0000256" key="6">
    <source>
        <dbReference type="ARBA" id="ARBA00022741"/>
    </source>
</evidence>
<keyword evidence="15" id="KW-1185">Reference proteome</keyword>
<reference evidence="14 15" key="1">
    <citation type="submission" date="2018-10" db="EMBL/GenBank/DDBJ databases">
        <title>Genomic Encyclopedia of Archaeal and Bacterial Type Strains, Phase II (KMG-II): from individual species to whole genera.</title>
        <authorList>
            <person name="Goeker M."/>
        </authorList>
    </citation>
    <scope>NUCLEOTIDE SEQUENCE [LARGE SCALE GENOMIC DNA]</scope>
    <source>
        <strain evidence="14 15">DSM 16510</strain>
    </source>
</reference>
<keyword evidence="10" id="KW-1133">Transmembrane helix</keyword>
<dbReference type="PANTHER" id="PTHR43065:SF10">
    <property type="entry name" value="PEROXIDE STRESS-ACTIVATED HISTIDINE KINASE MAK3"/>
    <property type="match status" value="1"/>
</dbReference>
<dbReference type="InterPro" id="IPR003594">
    <property type="entry name" value="HATPase_dom"/>
</dbReference>
<dbReference type="InterPro" id="IPR013767">
    <property type="entry name" value="PAS_fold"/>
</dbReference>
<organism evidence="14 15">
    <name type="scientific">Hydrogenivirga caldilitoris</name>
    <dbReference type="NCBI Taxonomy" id="246264"/>
    <lineage>
        <taxon>Bacteria</taxon>
        <taxon>Pseudomonadati</taxon>
        <taxon>Aquificota</taxon>
        <taxon>Aquificia</taxon>
        <taxon>Aquificales</taxon>
        <taxon>Aquificaceae</taxon>
        <taxon>Hydrogenivirga</taxon>
    </lineage>
</organism>
<evidence type="ECO:0000313" key="14">
    <source>
        <dbReference type="EMBL" id="RLJ69980.1"/>
    </source>
</evidence>
<keyword evidence="6" id="KW-0547">Nucleotide-binding</keyword>
<dbReference type="CDD" id="cd00082">
    <property type="entry name" value="HisKA"/>
    <property type="match status" value="1"/>
</dbReference>
<keyword evidence="8" id="KW-0067">ATP-binding</keyword>
<dbReference type="InterPro" id="IPR005467">
    <property type="entry name" value="His_kinase_dom"/>
</dbReference>
<evidence type="ECO:0000256" key="9">
    <source>
        <dbReference type="ARBA" id="ARBA00023012"/>
    </source>
</evidence>
<evidence type="ECO:0000259" key="12">
    <source>
        <dbReference type="PROSITE" id="PS50112"/>
    </source>
</evidence>
<dbReference type="PROSITE" id="PS50112">
    <property type="entry name" value="PAS"/>
    <property type="match status" value="1"/>
</dbReference>
<dbReference type="GO" id="GO:0000155">
    <property type="term" value="F:phosphorelay sensor kinase activity"/>
    <property type="evidence" value="ECO:0007669"/>
    <property type="project" value="InterPro"/>
</dbReference>
<dbReference type="Gene3D" id="6.10.340.10">
    <property type="match status" value="1"/>
</dbReference>
<comment type="caution">
    <text evidence="14">The sequence shown here is derived from an EMBL/GenBank/DDBJ whole genome shotgun (WGS) entry which is preliminary data.</text>
</comment>
<dbReference type="GO" id="GO:0005524">
    <property type="term" value="F:ATP binding"/>
    <property type="evidence" value="ECO:0007669"/>
    <property type="project" value="UniProtKB-KW"/>
</dbReference>
<sequence>MKFSLKARVLFLLVVLTLIPIALYFYHNSAMRKNILEDRFRLHSIYASSVVSRVELFLERVMSETDSAVYLYRNFGFSEEETIWRITGQVKGVFEGAFYTPEGILMSAVSRESSEPKFEKFMNIDSSKRVLGILYTQYKEPFLRFVVPEVENGVLRGFFLFSLDLSLFWQSVISAKPSPSVDIFLTDSEGNILAFSDMRFSERRKIPLRQGVYLSSVTGTEVVGAHAKSDDGKWVVFIEEPVKAVLKPLYNFQEKALIAGSVFMLSVGTFAIFVFLRIFKPLENLKNYVITWEERNIRVPIEAGDEVGELSQAFENLIKKLQEERRLYLSLFDNTLDGVMVFNSYRRIIDVNRTVLENFHISKEELLGKHMKDLIGEELPFTRLFFPEKRVNLKEQVLCQLRQEILKIEENFYILWRLRDISHEKELKVLLEQTAKLSLAGEIACSIAHQVNNPLASIMGYAESICLNSQDEEAKRKAEVIFKQAQKCAETVRKLLEIGKPFEGKPEYIKPEEVTIEAIKMLSPKAKRKWVKIEFENSLNGERLFSFPWQIEQVLINVIDNAIDASPKEGKVSIKLFKNNGSIFWRIEDEGPGIKDMDKIFKPFYTTKPYGTGLGLSLARRLIRNLGGDVKIRNKPDKGTVVEIHVSEVKNETPNS</sequence>
<dbReference type="CDD" id="cd00130">
    <property type="entry name" value="PAS"/>
    <property type="match status" value="1"/>
</dbReference>
<feature type="transmembrane region" description="Helical" evidence="10">
    <location>
        <begin position="7"/>
        <end position="26"/>
    </location>
</feature>
<dbReference type="InterPro" id="IPR035965">
    <property type="entry name" value="PAS-like_dom_sf"/>
</dbReference>
<dbReference type="CDD" id="cd06225">
    <property type="entry name" value="HAMP"/>
    <property type="match status" value="1"/>
</dbReference>
<dbReference type="OrthoDB" id="9784397at2"/>
<dbReference type="SUPFAM" id="SSF55785">
    <property type="entry name" value="PYP-like sensor domain (PAS domain)"/>
    <property type="match status" value="1"/>
</dbReference>
<dbReference type="InterPro" id="IPR003661">
    <property type="entry name" value="HisK_dim/P_dom"/>
</dbReference>
<dbReference type="InterPro" id="IPR003660">
    <property type="entry name" value="HAMP_dom"/>
</dbReference>
<evidence type="ECO:0000256" key="3">
    <source>
        <dbReference type="ARBA" id="ARBA00012438"/>
    </source>
</evidence>
<feature type="domain" description="HAMP" evidence="13">
    <location>
        <begin position="276"/>
        <end position="326"/>
    </location>
</feature>
<dbReference type="Pfam" id="PF02518">
    <property type="entry name" value="HATPase_c"/>
    <property type="match status" value="1"/>
</dbReference>
<keyword evidence="5" id="KW-0808">Transferase</keyword>
<evidence type="ECO:0000256" key="1">
    <source>
        <dbReference type="ARBA" id="ARBA00000085"/>
    </source>
</evidence>
<dbReference type="InterPro" id="IPR036097">
    <property type="entry name" value="HisK_dim/P_sf"/>
</dbReference>
<dbReference type="PROSITE" id="PS50109">
    <property type="entry name" value="HIS_KIN"/>
    <property type="match status" value="1"/>
</dbReference>
<accession>A0A497XPB7</accession>
<dbReference type="Pfam" id="PF00512">
    <property type="entry name" value="HisKA"/>
    <property type="match status" value="1"/>
</dbReference>
<keyword evidence="10" id="KW-0812">Transmembrane</keyword>
<comment type="catalytic activity">
    <reaction evidence="1">
        <text>ATP + protein L-histidine = ADP + protein N-phospho-L-histidine.</text>
        <dbReference type="EC" id="2.7.13.3"/>
    </reaction>
</comment>
<keyword evidence="7 14" id="KW-0418">Kinase</keyword>
<dbReference type="GO" id="GO:0016020">
    <property type="term" value="C:membrane"/>
    <property type="evidence" value="ECO:0007669"/>
    <property type="project" value="UniProtKB-SubCell"/>
</dbReference>
<evidence type="ECO:0000313" key="15">
    <source>
        <dbReference type="Proteomes" id="UP000267841"/>
    </source>
</evidence>
<evidence type="ECO:0000256" key="4">
    <source>
        <dbReference type="ARBA" id="ARBA00022553"/>
    </source>
</evidence>
<evidence type="ECO:0000259" key="11">
    <source>
        <dbReference type="PROSITE" id="PS50109"/>
    </source>
</evidence>
<dbReference type="EMBL" id="RCCJ01000001">
    <property type="protein sequence ID" value="RLJ69980.1"/>
    <property type="molecule type" value="Genomic_DNA"/>
</dbReference>
<dbReference type="AlphaFoldDB" id="A0A497XPB7"/>
<dbReference type="SUPFAM" id="SSF55874">
    <property type="entry name" value="ATPase domain of HSP90 chaperone/DNA topoisomerase II/histidine kinase"/>
    <property type="match status" value="1"/>
</dbReference>
<dbReference type="SUPFAM" id="SSF47384">
    <property type="entry name" value="Homodimeric domain of signal transducing histidine kinase"/>
    <property type="match status" value="1"/>
</dbReference>
<dbReference type="NCBIfam" id="TIGR00229">
    <property type="entry name" value="sensory_box"/>
    <property type="match status" value="1"/>
</dbReference>
<dbReference type="InterPro" id="IPR004358">
    <property type="entry name" value="Sig_transdc_His_kin-like_C"/>
</dbReference>
<feature type="domain" description="Histidine kinase" evidence="11">
    <location>
        <begin position="446"/>
        <end position="650"/>
    </location>
</feature>
<dbReference type="Gene3D" id="3.30.450.20">
    <property type="entry name" value="PAS domain"/>
    <property type="match status" value="1"/>
</dbReference>
<gene>
    <name evidence="14" type="ORF">BCF55_0241</name>
</gene>
<dbReference type="SMART" id="SM00388">
    <property type="entry name" value="HisKA"/>
    <property type="match status" value="1"/>
</dbReference>
<dbReference type="EC" id="2.7.13.3" evidence="3"/>
<evidence type="ECO:0000256" key="8">
    <source>
        <dbReference type="ARBA" id="ARBA00022840"/>
    </source>
</evidence>
<evidence type="ECO:0000256" key="5">
    <source>
        <dbReference type="ARBA" id="ARBA00022679"/>
    </source>
</evidence>
<evidence type="ECO:0000259" key="13">
    <source>
        <dbReference type="PROSITE" id="PS50885"/>
    </source>
</evidence>
<dbReference type="InterPro" id="IPR000014">
    <property type="entry name" value="PAS"/>
</dbReference>
<feature type="transmembrane region" description="Helical" evidence="10">
    <location>
        <begin position="256"/>
        <end position="276"/>
    </location>
</feature>
<dbReference type="PROSITE" id="PS50885">
    <property type="entry name" value="HAMP"/>
    <property type="match status" value="1"/>
</dbReference>
<dbReference type="Gene3D" id="1.10.287.130">
    <property type="match status" value="1"/>
</dbReference>
<dbReference type="GO" id="GO:0006355">
    <property type="term" value="P:regulation of DNA-templated transcription"/>
    <property type="evidence" value="ECO:0007669"/>
    <property type="project" value="InterPro"/>
</dbReference>
<protein>
    <recommendedName>
        <fullName evidence="3">histidine kinase</fullName>
        <ecNumber evidence="3">2.7.13.3</ecNumber>
    </recommendedName>
</protein>